<feature type="repeat" description="WD" evidence="3">
    <location>
        <begin position="36"/>
        <end position="83"/>
    </location>
</feature>
<accession>X6LYK9</accession>
<dbReference type="InterPro" id="IPR019775">
    <property type="entry name" value="WD40_repeat_CS"/>
</dbReference>
<keyword evidence="5" id="KW-1185">Reference proteome</keyword>
<reference evidence="4 5" key="1">
    <citation type="journal article" date="2013" name="Curr. Biol.">
        <title>The Genome of the Foraminiferan Reticulomyxa filosa.</title>
        <authorList>
            <person name="Glockner G."/>
            <person name="Hulsmann N."/>
            <person name="Schleicher M."/>
            <person name="Noegel A.A."/>
            <person name="Eichinger L."/>
            <person name="Gallinger C."/>
            <person name="Pawlowski J."/>
            <person name="Sierra R."/>
            <person name="Euteneuer U."/>
            <person name="Pillet L."/>
            <person name="Moustafa A."/>
            <person name="Platzer M."/>
            <person name="Groth M."/>
            <person name="Szafranski K."/>
            <person name="Schliwa M."/>
        </authorList>
    </citation>
    <scope>NUCLEOTIDE SEQUENCE [LARGE SCALE GENOMIC DNA]</scope>
</reference>
<dbReference type="InterPro" id="IPR001680">
    <property type="entry name" value="WD40_rpt"/>
</dbReference>
<comment type="caution">
    <text evidence="4">The sequence shown here is derived from an EMBL/GenBank/DDBJ whole genome shotgun (WGS) entry which is preliminary data.</text>
</comment>
<evidence type="ECO:0000313" key="4">
    <source>
        <dbReference type="EMBL" id="ETO05815.1"/>
    </source>
</evidence>
<evidence type="ECO:0000256" key="2">
    <source>
        <dbReference type="ARBA" id="ARBA00022737"/>
    </source>
</evidence>
<evidence type="ECO:0000256" key="3">
    <source>
        <dbReference type="PROSITE-ProRule" id="PRU00221"/>
    </source>
</evidence>
<sequence length="243" mass="27373">SIDYSAFDGGKFLCSGSEDKTVRVWDLDTNKQRQLFSGHLRSVNCVKFSPYYYHNHNRTVICSSSNDQTIRFWDIDNNNKPFKTLGQHDDGVCGIEFSSFSSGRYLCSGSGDSTVRLWDVETSKSLHVFSEHTNWVWCVDFSPLQSNNNDKSNNIGVIGGNGYTFCSGSNDHTIRVWDIEKTKQSIVFRGHRNHVNSVKYQPYQSGISGGANTILSGSADRHVCLWDARSGQLIQIAVEYPQF</sequence>
<protein>
    <submittedName>
        <fullName evidence="4">WD-40 repeat-containing protein</fullName>
    </submittedName>
</protein>
<keyword evidence="2" id="KW-0677">Repeat</keyword>
<feature type="repeat" description="WD" evidence="3">
    <location>
        <begin position="188"/>
        <end position="236"/>
    </location>
</feature>
<dbReference type="OMA" id="QADWIST"/>
<evidence type="ECO:0000256" key="1">
    <source>
        <dbReference type="ARBA" id="ARBA00022574"/>
    </source>
</evidence>
<dbReference type="InterPro" id="IPR015943">
    <property type="entry name" value="WD40/YVTN_repeat-like_dom_sf"/>
</dbReference>
<dbReference type="Pfam" id="PF00400">
    <property type="entry name" value="WD40"/>
    <property type="match status" value="5"/>
</dbReference>
<dbReference type="PRINTS" id="PR00320">
    <property type="entry name" value="GPROTEINBRPT"/>
</dbReference>
<dbReference type="PROSITE" id="PS50294">
    <property type="entry name" value="WD_REPEATS_REGION"/>
    <property type="match status" value="4"/>
</dbReference>
<dbReference type="Proteomes" id="UP000023152">
    <property type="component" value="Unassembled WGS sequence"/>
</dbReference>
<dbReference type="PANTHER" id="PTHR19848">
    <property type="entry name" value="WD40 REPEAT PROTEIN"/>
    <property type="match status" value="1"/>
</dbReference>
<dbReference type="PROSITE" id="PS50082">
    <property type="entry name" value="WD_REPEATS_2"/>
    <property type="match status" value="5"/>
</dbReference>
<feature type="non-terminal residue" evidence="4">
    <location>
        <position position="1"/>
    </location>
</feature>
<dbReference type="SMART" id="SM00320">
    <property type="entry name" value="WD40"/>
    <property type="match status" value="4"/>
</dbReference>
<organism evidence="4 5">
    <name type="scientific">Reticulomyxa filosa</name>
    <dbReference type="NCBI Taxonomy" id="46433"/>
    <lineage>
        <taxon>Eukaryota</taxon>
        <taxon>Sar</taxon>
        <taxon>Rhizaria</taxon>
        <taxon>Retaria</taxon>
        <taxon>Foraminifera</taxon>
        <taxon>Monothalamids</taxon>
        <taxon>Reticulomyxidae</taxon>
        <taxon>Reticulomyxa</taxon>
    </lineage>
</organism>
<dbReference type="InterPro" id="IPR036322">
    <property type="entry name" value="WD40_repeat_dom_sf"/>
</dbReference>
<dbReference type="EMBL" id="ASPP01027752">
    <property type="protein sequence ID" value="ETO05815.1"/>
    <property type="molecule type" value="Genomic_DNA"/>
</dbReference>
<name>X6LYK9_RETFI</name>
<feature type="repeat" description="WD" evidence="3">
    <location>
        <begin position="161"/>
        <end position="187"/>
    </location>
</feature>
<dbReference type="PROSITE" id="PS00678">
    <property type="entry name" value="WD_REPEATS_1"/>
    <property type="match status" value="4"/>
</dbReference>
<dbReference type="OrthoDB" id="60955at2759"/>
<feature type="repeat" description="WD" evidence="3">
    <location>
        <begin position="1"/>
        <end position="35"/>
    </location>
</feature>
<feature type="non-terminal residue" evidence="4">
    <location>
        <position position="243"/>
    </location>
</feature>
<dbReference type="SUPFAM" id="SSF50978">
    <property type="entry name" value="WD40 repeat-like"/>
    <property type="match status" value="1"/>
</dbReference>
<dbReference type="InterPro" id="IPR020472">
    <property type="entry name" value="WD40_PAC1"/>
</dbReference>
<feature type="repeat" description="WD" evidence="3">
    <location>
        <begin position="85"/>
        <end position="128"/>
    </location>
</feature>
<proteinExistence type="predicted"/>
<keyword evidence="1 3" id="KW-0853">WD repeat</keyword>
<dbReference type="AlphaFoldDB" id="X6LYK9"/>
<gene>
    <name evidence="4" type="ORF">RFI_31581</name>
</gene>
<dbReference type="CDD" id="cd00200">
    <property type="entry name" value="WD40"/>
    <property type="match status" value="1"/>
</dbReference>
<evidence type="ECO:0000313" key="5">
    <source>
        <dbReference type="Proteomes" id="UP000023152"/>
    </source>
</evidence>
<dbReference type="PANTHER" id="PTHR19848:SF8">
    <property type="entry name" value="F-BOX AND WD REPEAT DOMAIN CONTAINING 7"/>
    <property type="match status" value="1"/>
</dbReference>
<dbReference type="Gene3D" id="2.130.10.10">
    <property type="entry name" value="YVTN repeat-like/Quinoprotein amine dehydrogenase"/>
    <property type="match status" value="2"/>
</dbReference>